<protein>
    <recommendedName>
        <fullName evidence="13">PNPLA domain-containing protein</fullName>
    </recommendedName>
</protein>
<feature type="domain" description="PNPLA" evidence="10">
    <location>
        <begin position="121"/>
        <end position="328"/>
    </location>
</feature>
<evidence type="ECO:0000259" key="9">
    <source>
        <dbReference type="PROSITE" id="PS50089"/>
    </source>
</evidence>
<dbReference type="GO" id="GO:0016020">
    <property type="term" value="C:membrane"/>
    <property type="evidence" value="ECO:0007669"/>
    <property type="project" value="TreeGrafter"/>
</dbReference>
<dbReference type="EMBL" id="CAJRGZ010000027">
    <property type="protein sequence ID" value="CAG5181755.1"/>
    <property type="molecule type" value="Genomic_DNA"/>
</dbReference>
<reference evidence="11" key="1">
    <citation type="submission" date="2021-05" db="EMBL/GenBank/DDBJ databases">
        <authorList>
            <person name="Stam R."/>
        </authorList>
    </citation>
    <scope>NUCLEOTIDE SEQUENCE</scope>
    <source>
        <strain evidence="11">CS162</strain>
    </source>
</reference>
<keyword evidence="4" id="KW-0862">Zinc</keyword>
<keyword evidence="2 7" id="KW-0863">Zinc-finger</keyword>
<gene>
    <name evidence="11" type="ORF">ALTATR162_LOCUS9818</name>
</gene>
<dbReference type="InterPro" id="IPR002641">
    <property type="entry name" value="PNPLA_dom"/>
</dbReference>
<feature type="domain" description="RING-type" evidence="9">
    <location>
        <begin position="55"/>
        <end position="100"/>
    </location>
</feature>
<feature type="short sequence motif" description="GXSXG" evidence="8">
    <location>
        <begin position="160"/>
        <end position="164"/>
    </location>
</feature>
<feature type="short sequence motif" description="GXGXXG" evidence="8">
    <location>
        <begin position="125"/>
        <end position="130"/>
    </location>
</feature>
<dbReference type="SUPFAM" id="SSF52151">
    <property type="entry name" value="FabD/lysophospholipase-like"/>
    <property type="match status" value="1"/>
</dbReference>
<dbReference type="InterPro" id="IPR016035">
    <property type="entry name" value="Acyl_Trfase/lysoPLipase"/>
</dbReference>
<dbReference type="InterPro" id="IPR001841">
    <property type="entry name" value="Znf_RING"/>
</dbReference>
<keyword evidence="3 8" id="KW-0378">Hydrolase</keyword>
<dbReference type="GO" id="GO:0019369">
    <property type="term" value="P:arachidonate metabolic process"/>
    <property type="evidence" value="ECO:0007669"/>
    <property type="project" value="TreeGrafter"/>
</dbReference>
<evidence type="ECO:0008006" key="13">
    <source>
        <dbReference type="Google" id="ProtNLM"/>
    </source>
</evidence>
<evidence type="ECO:0000256" key="1">
    <source>
        <dbReference type="ARBA" id="ARBA00022723"/>
    </source>
</evidence>
<name>A0A8J2ID07_9PLEO</name>
<keyword evidence="6 8" id="KW-0443">Lipid metabolism</keyword>
<evidence type="ECO:0000313" key="11">
    <source>
        <dbReference type="EMBL" id="CAG5181755.1"/>
    </source>
</evidence>
<organism evidence="11 12">
    <name type="scientific">Alternaria atra</name>
    <dbReference type="NCBI Taxonomy" id="119953"/>
    <lineage>
        <taxon>Eukaryota</taxon>
        <taxon>Fungi</taxon>
        <taxon>Dikarya</taxon>
        <taxon>Ascomycota</taxon>
        <taxon>Pezizomycotina</taxon>
        <taxon>Dothideomycetes</taxon>
        <taxon>Pleosporomycetidae</taxon>
        <taxon>Pleosporales</taxon>
        <taxon>Pleosporineae</taxon>
        <taxon>Pleosporaceae</taxon>
        <taxon>Alternaria</taxon>
        <taxon>Alternaria sect. Ulocladioides</taxon>
    </lineage>
</organism>
<evidence type="ECO:0000259" key="10">
    <source>
        <dbReference type="PROSITE" id="PS51635"/>
    </source>
</evidence>
<dbReference type="GeneID" id="67022081"/>
<evidence type="ECO:0000256" key="2">
    <source>
        <dbReference type="ARBA" id="ARBA00022771"/>
    </source>
</evidence>
<dbReference type="GO" id="GO:0008270">
    <property type="term" value="F:zinc ion binding"/>
    <property type="evidence" value="ECO:0007669"/>
    <property type="project" value="UniProtKB-KW"/>
</dbReference>
<keyword evidence="5 8" id="KW-0442">Lipid degradation</keyword>
<feature type="active site" description="Proton acceptor" evidence="8">
    <location>
        <position position="315"/>
    </location>
</feature>
<comment type="caution">
    <text evidence="11">The sequence shown here is derived from an EMBL/GenBank/DDBJ whole genome shotgun (WGS) entry which is preliminary data.</text>
</comment>
<sequence>MLEDIQRKFVSAVLQEFKDVFKTYVNDTLSTRELHCQTLRANHTHLADLKSHRTCFSCFLRMPEKVLTCGHALCDTCIRIFGARSRSERNTFELTECILCGVNYKSCIFRFVPPTAGIRTLSIDGGGVRGVIPLVFLQHLDRTLAPLGCAIKDHFDFVCGTSAGGLVAIGMFLLQWGATESIERYEQVAAKTFGRRKALISRTLQLIVAYVEDGQYSLAAVQEAFRKTFNSPLQMFNPLRNDTKVAVTTTAVDDSLPWLFTNYNGGKRPKDVGYDVVRAEKAQNDITVSDAACCTSAAPWFFKPQAVGSLGTYQDGGLQHNNPASIAQWETRFLWPRKESPDFALSLGTGFAAESASLGLAIPRFYTRLFKSFMRNLNGEDAWIRFYNSLDPRVRPRYHRLNVKFTGPEPSLDDAKQIPGLKAVALRKIDEDKITLTSVVDSMLASMFYFELDAMPILDGDGYLCLGYIHCRLDLPVEGLRYLYNQLLETSSWFLI</sequence>
<dbReference type="GO" id="GO:0046486">
    <property type="term" value="P:glycerolipid metabolic process"/>
    <property type="evidence" value="ECO:0007669"/>
    <property type="project" value="UniProtKB-ARBA"/>
</dbReference>
<dbReference type="PANTHER" id="PTHR24185">
    <property type="entry name" value="CALCIUM-INDEPENDENT PHOSPHOLIPASE A2-GAMMA"/>
    <property type="match status" value="1"/>
</dbReference>
<dbReference type="AlphaFoldDB" id="A0A8J2ID07"/>
<feature type="active site" description="Nucleophile" evidence="8">
    <location>
        <position position="162"/>
    </location>
</feature>
<dbReference type="OrthoDB" id="194358at2759"/>
<dbReference type="InterPro" id="IPR017907">
    <property type="entry name" value="Znf_RING_CS"/>
</dbReference>
<dbReference type="Pfam" id="PF01734">
    <property type="entry name" value="Patatin"/>
    <property type="match status" value="1"/>
</dbReference>
<evidence type="ECO:0000256" key="3">
    <source>
        <dbReference type="ARBA" id="ARBA00022801"/>
    </source>
</evidence>
<dbReference type="PANTHER" id="PTHR24185:SF1">
    <property type="entry name" value="CALCIUM-INDEPENDENT PHOSPHOLIPASE A2-GAMMA"/>
    <property type="match status" value="1"/>
</dbReference>
<proteinExistence type="predicted"/>
<dbReference type="PROSITE" id="PS51635">
    <property type="entry name" value="PNPLA"/>
    <property type="match status" value="1"/>
</dbReference>
<dbReference type="RefSeq" id="XP_043173389.1">
    <property type="nucleotide sequence ID" value="XM_043317454.1"/>
</dbReference>
<dbReference type="Gene3D" id="3.40.1090.10">
    <property type="entry name" value="Cytosolic phospholipase A2 catalytic domain"/>
    <property type="match status" value="1"/>
</dbReference>
<dbReference type="GO" id="GO:0016042">
    <property type="term" value="P:lipid catabolic process"/>
    <property type="evidence" value="ECO:0007669"/>
    <property type="project" value="UniProtKB-UniRule"/>
</dbReference>
<keyword evidence="1" id="KW-0479">Metal-binding</keyword>
<evidence type="ECO:0000256" key="5">
    <source>
        <dbReference type="ARBA" id="ARBA00022963"/>
    </source>
</evidence>
<evidence type="ECO:0000256" key="6">
    <source>
        <dbReference type="ARBA" id="ARBA00023098"/>
    </source>
</evidence>
<dbReference type="PROSITE" id="PS00518">
    <property type="entry name" value="ZF_RING_1"/>
    <property type="match status" value="1"/>
</dbReference>
<dbReference type="Proteomes" id="UP000676310">
    <property type="component" value="Unassembled WGS sequence"/>
</dbReference>
<evidence type="ECO:0000256" key="7">
    <source>
        <dbReference type="PROSITE-ProRule" id="PRU00175"/>
    </source>
</evidence>
<accession>A0A8J2ID07</accession>
<evidence type="ECO:0000256" key="4">
    <source>
        <dbReference type="ARBA" id="ARBA00022833"/>
    </source>
</evidence>
<feature type="short sequence motif" description="DGA/G" evidence="8">
    <location>
        <begin position="315"/>
        <end position="317"/>
    </location>
</feature>
<keyword evidence="12" id="KW-1185">Reference proteome</keyword>
<evidence type="ECO:0000256" key="8">
    <source>
        <dbReference type="PROSITE-ProRule" id="PRU01161"/>
    </source>
</evidence>
<dbReference type="GO" id="GO:0047499">
    <property type="term" value="F:calcium-independent phospholipase A2 activity"/>
    <property type="evidence" value="ECO:0007669"/>
    <property type="project" value="TreeGrafter"/>
</dbReference>
<evidence type="ECO:0000313" key="12">
    <source>
        <dbReference type="Proteomes" id="UP000676310"/>
    </source>
</evidence>
<dbReference type="CDD" id="cd07199">
    <property type="entry name" value="Pat17_PNPLA8_PNPLA9_like"/>
    <property type="match status" value="1"/>
</dbReference>
<dbReference type="PROSITE" id="PS50089">
    <property type="entry name" value="ZF_RING_2"/>
    <property type="match status" value="1"/>
</dbReference>